<dbReference type="Proteomes" id="UP001501470">
    <property type="component" value="Unassembled WGS sequence"/>
</dbReference>
<dbReference type="Gene3D" id="2.120.10.30">
    <property type="entry name" value="TolB, C-terminal domain"/>
    <property type="match status" value="2"/>
</dbReference>
<dbReference type="InterPro" id="IPR011042">
    <property type="entry name" value="6-blade_b-propeller_TolB-like"/>
</dbReference>
<dbReference type="PANTHER" id="PTHR36842">
    <property type="entry name" value="PROTEIN TOLB HOMOLOG"/>
    <property type="match status" value="1"/>
</dbReference>
<comment type="caution">
    <text evidence="3">The sequence shown here is derived from an EMBL/GenBank/DDBJ whole genome shotgun (WGS) entry which is preliminary data.</text>
</comment>
<evidence type="ECO:0000256" key="1">
    <source>
        <dbReference type="ARBA" id="ARBA00009820"/>
    </source>
</evidence>
<feature type="signal peptide" evidence="2">
    <location>
        <begin position="1"/>
        <end position="32"/>
    </location>
</feature>
<evidence type="ECO:0008006" key="5">
    <source>
        <dbReference type="Google" id="ProtNLM"/>
    </source>
</evidence>
<organism evidence="3 4">
    <name type="scientific">Dactylosporangium maewongense</name>
    <dbReference type="NCBI Taxonomy" id="634393"/>
    <lineage>
        <taxon>Bacteria</taxon>
        <taxon>Bacillati</taxon>
        <taxon>Actinomycetota</taxon>
        <taxon>Actinomycetes</taxon>
        <taxon>Micromonosporales</taxon>
        <taxon>Micromonosporaceae</taxon>
        <taxon>Dactylosporangium</taxon>
    </lineage>
</organism>
<dbReference type="PANTHER" id="PTHR36842:SF1">
    <property type="entry name" value="PROTEIN TOLB"/>
    <property type="match status" value="1"/>
</dbReference>
<comment type="similarity">
    <text evidence="1">Belongs to the TolB family.</text>
</comment>
<protein>
    <recommendedName>
        <fullName evidence="5">WD40 repeat protein</fullName>
    </recommendedName>
</protein>
<keyword evidence="2" id="KW-0732">Signal</keyword>
<dbReference type="EMBL" id="BAAAQD010000002">
    <property type="protein sequence ID" value="GAA1503178.1"/>
    <property type="molecule type" value="Genomic_DNA"/>
</dbReference>
<dbReference type="SUPFAM" id="SSF82171">
    <property type="entry name" value="DPP6 N-terminal domain-like"/>
    <property type="match status" value="1"/>
</dbReference>
<proteinExistence type="inferred from homology"/>
<reference evidence="3 4" key="1">
    <citation type="journal article" date="2019" name="Int. J. Syst. Evol. Microbiol.">
        <title>The Global Catalogue of Microorganisms (GCM) 10K type strain sequencing project: providing services to taxonomists for standard genome sequencing and annotation.</title>
        <authorList>
            <consortium name="The Broad Institute Genomics Platform"/>
            <consortium name="The Broad Institute Genome Sequencing Center for Infectious Disease"/>
            <person name="Wu L."/>
            <person name="Ma J."/>
        </authorList>
    </citation>
    <scope>NUCLEOTIDE SEQUENCE [LARGE SCALE GENOMIC DNA]</scope>
    <source>
        <strain evidence="3 4">JCM 15933</strain>
    </source>
</reference>
<evidence type="ECO:0000313" key="4">
    <source>
        <dbReference type="Proteomes" id="UP001501470"/>
    </source>
</evidence>
<keyword evidence="4" id="KW-1185">Reference proteome</keyword>
<feature type="chain" id="PRO_5046215214" description="WD40 repeat protein" evidence="2">
    <location>
        <begin position="33"/>
        <end position="334"/>
    </location>
</feature>
<dbReference type="InterPro" id="IPR011659">
    <property type="entry name" value="WD40"/>
</dbReference>
<evidence type="ECO:0000313" key="3">
    <source>
        <dbReference type="EMBL" id="GAA1503178.1"/>
    </source>
</evidence>
<dbReference type="Pfam" id="PF07676">
    <property type="entry name" value="PD40"/>
    <property type="match status" value="3"/>
</dbReference>
<accession>A0ABN1ZS61</accession>
<sequence>MNGNTIKKAVTLAGFAALAGLGTMIGSTTASAAPAGASSAAFGGKAVAYVRAGVIYSSDGYSEVRLTEDEVNARPRFNPDGTKLAYLHNNTVWVMNADGSGKRQVSDRVSGGASWSPDGKWIAYAALSCTGGPGVFRVAADGPEGPEGSGSQPLFPASCRDQAVPEVAYITEQATGQAGPVKLADRLRTDDAVAWSPDGTKIAFRGGECESIADNCLSVGTVETGTERAIDYYGGGGSGTSGFGVVPAWSPDGRKVTWTTYTEDGTAVRVTEADADGGNRHQIGAADDREMVYAGTRTGVLTASHQGHSWVTAVDLATGARTPLHQGSQPTVQA</sequence>
<dbReference type="RefSeq" id="WP_344501002.1">
    <property type="nucleotide sequence ID" value="NZ_BAAAQD010000002.1"/>
</dbReference>
<evidence type="ECO:0000256" key="2">
    <source>
        <dbReference type="SAM" id="SignalP"/>
    </source>
</evidence>
<name>A0ABN1ZS61_9ACTN</name>
<gene>
    <name evidence="3" type="ORF">GCM10009827_015150</name>
</gene>